<keyword evidence="2 9" id="KW-0132">Cell division</keyword>
<comment type="subunit">
    <text evidence="9">The Tol-Pal system is composed of five core proteins: the inner membrane proteins TolA, TolQ and TolR, the periplasmic protein TolB and the outer membrane protein Pal. They form a network linking the inner and outer membranes and the peptidoglycan layer.</text>
</comment>
<feature type="compositionally biased region" description="Low complexity" evidence="11">
    <location>
        <begin position="33"/>
        <end position="45"/>
    </location>
</feature>
<dbReference type="InterPro" id="IPR050330">
    <property type="entry name" value="Bact_OuterMem_StrucFunc"/>
</dbReference>
<sequence length="178" mass="19404">MNATQLLKSLLIAVPMVTLAACSSSQGADEMAGQQTNQNQGQQQGSGVDVNAADRVKTPEEIRAEKMETLRQENIVYFSFDDSRVSSEYAQMLQGHAEFLVQNPSLTVTVEGHTDERGTPEYNIALGERRAKAVAQYLQNLGVSASQIETVSYGEEKPLVNASTQSAYAKNRRGVLAY</sequence>
<dbReference type="Proteomes" id="UP000287022">
    <property type="component" value="Unassembled WGS sequence"/>
</dbReference>
<gene>
    <name evidence="9 14" type="primary">pal</name>
    <name evidence="14" type="ORF">CWI80_03360</name>
</gene>
<dbReference type="GO" id="GO:0051301">
    <property type="term" value="P:cell division"/>
    <property type="evidence" value="ECO:0007669"/>
    <property type="project" value="UniProtKB-UniRule"/>
</dbReference>
<comment type="similarity">
    <text evidence="9">Belongs to the Pal lipoprotein family.</text>
</comment>
<keyword evidence="6" id="KW-0998">Cell outer membrane</keyword>
<dbReference type="Pfam" id="PF00691">
    <property type="entry name" value="OmpA"/>
    <property type="match status" value="1"/>
</dbReference>
<evidence type="ECO:0000256" key="9">
    <source>
        <dbReference type="HAMAP-Rule" id="MF_02204"/>
    </source>
</evidence>
<keyword evidence="7 14" id="KW-0449">Lipoprotein</keyword>
<dbReference type="PROSITE" id="PS01068">
    <property type="entry name" value="OMPA_1"/>
    <property type="match status" value="1"/>
</dbReference>
<dbReference type="CDD" id="cd07185">
    <property type="entry name" value="OmpA_C-like"/>
    <property type="match status" value="1"/>
</dbReference>
<feature type="region of interest" description="Disordered" evidence="11">
    <location>
        <begin position="30"/>
        <end position="55"/>
    </location>
</feature>
<keyword evidence="4 10" id="KW-0472">Membrane</keyword>
<comment type="function">
    <text evidence="9">Part of the Tol-Pal system, which plays a role in outer membrane invagination during cell division and is important for maintaining outer membrane integrity.</text>
</comment>
<dbReference type="PANTHER" id="PTHR30329:SF21">
    <property type="entry name" value="LIPOPROTEIN YIAD-RELATED"/>
    <property type="match status" value="1"/>
</dbReference>
<dbReference type="PROSITE" id="PS51123">
    <property type="entry name" value="OMPA_2"/>
    <property type="match status" value="1"/>
</dbReference>
<evidence type="ECO:0000259" key="13">
    <source>
        <dbReference type="PROSITE" id="PS51123"/>
    </source>
</evidence>
<evidence type="ECO:0000256" key="1">
    <source>
        <dbReference type="ARBA" id="ARBA00004442"/>
    </source>
</evidence>
<keyword evidence="15" id="KW-1185">Reference proteome</keyword>
<feature type="signal peptide" evidence="12">
    <location>
        <begin position="1"/>
        <end position="20"/>
    </location>
</feature>
<dbReference type="Gene3D" id="3.30.1330.60">
    <property type="entry name" value="OmpA-like domain"/>
    <property type="match status" value="1"/>
</dbReference>
<dbReference type="PRINTS" id="PR01021">
    <property type="entry name" value="OMPADOMAIN"/>
</dbReference>
<name>A0A432ZAI3_9GAMM</name>
<evidence type="ECO:0000313" key="14">
    <source>
        <dbReference type="EMBL" id="RUO74392.1"/>
    </source>
</evidence>
<dbReference type="InterPro" id="IPR006690">
    <property type="entry name" value="OMPA-like_CS"/>
</dbReference>
<dbReference type="InterPro" id="IPR006665">
    <property type="entry name" value="OmpA-like"/>
</dbReference>
<dbReference type="InterPro" id="IPR014169">
    <property type="entry name" value="Pal_lipo_C"/>
</dbReference>
<dbReference type="NCBIfam" id="TIGR02802">
    <property type="entry name" value="Pal_lipo"/>
    <property type="match status" value="1"/>
</dbReference>
<keyword evidence="8 9" id="KW-0131">Cell cycle</keyword>
<proteinExistence type="inferred from homology"/>
<evidence type="ECO:0000256" key="6">
    <source>
        <dbReference type="ARBA" id="ARBA00023237"/>
    </source>
</evidence>
<organism evidence="14 15">
    <name type="scientific">Pseudidiomarina sediminum</name>
    <dbReference type="NCBI Taxonomy" id="431675"/>
    <lineage>
        <taxon>Bacteria</taxon>
        <taxon>Pseudomonadati</taxon>
        <taxon>Pseudomonadota</taxon>
        <taxon>Gammaproteobacteria</taxon>
        <taxon>Alteromonadales</taxon>
        <taxon>Idiomarinaceae</taxon>
        <taxon>Pseudidiomarina</taxon>
    </lineage>
</organism>
<protein>
    <recommendedName>
        <fullName evidence="9">Peptidoglycan-associated protein</fullName>
    </recommendedName>
</protein>
<dbReference type="InterPro" id="IPR036737">
    <property type="entry name" value="OmpA-like_sf"/>
</dbReference>
<evidence type="ECO:0000313" key="15">
    <source>
        <dbReference type="Proteomes" id="UP000287022"/>
    </source>
</evidence>
<evidence type="ECO:0000256" key="3">
    <source>
        <dbReference type="ARBA" id="ARBA00022729"/>
    </source>
</evidence>
<evidence type="ECO:0000256" key="5">
    <source>
        <dbReference type="ARBA" id="ARBA00023139"/>
    </source>
</evidence>
<evidence type="ECO:0000256" key="7">
    <source>
        <dbReference type="ARBA" id="ARBA00023288"/>
    </source>
</evidence>
<dbReference type="STRING" id="1122124.GCA_000423165_00727"/>
<evidence type="ECO:0000256" key="2">
    <source>
        <dbReference type="ARBA" id="ARBA00022618"/>
    </source>
</evidence>
<evidence type="ECO:0000256" key="10">
    <source>
        <dbReference type="PROSITE-ProRule" id="PRU00473"/>
    </source>
</evidence>
<evidence type="ECO:0000256" key="8">
    <source>
        <dbReference type="ARBA" id="ARBA00023306"/>
    </source>
</evidence>
<dbReference type="InterPro" id="IPR006664">
    <property type="entry name" value="OMP_bac"/>
</dbReference>
<evidence type="ECO:0000256" key="12">
    <source>
        <dbReference type="SAM" id="SignalP"/>
    </source>
</evidence>
<feature type="chain" id="PRO_5019209480" description="Peptidoglycan-associated protein" evidence="12">
    <location>
        <begin position="21"/>
        <end position="178"/>
    </location>
</feature>
<evidence type="ECO:0000256" key="11">
    <source>
        <dbReference type="SAM" id="MobiDB-lite"/>
    </source>
</evidence>
<accession>A0A432ZAI3</accession>
<keyword evidence="3 12" id="KW-0732">Signal</keyword>
<feature type="domain" description="OmpA-like" evidence="13">
    <location>
        <begin position="65"/>
        <end position="178"/>
    </location>
</feature>
<comment type="subcellular location">
    <subcellularLocation>
        <location evidence="1">Cell outer membrane</location>
    </subcellularLocation>
</comment>
<dbReference type="InterPro" id="IPR039001">
    <property type="entry name" value="Pal"/>
</dbReference>
<comment type="caution">
    <text evidence="14">The sequence shown here is derived from an EMBL/GenBank/DDBJ whole genome shotgun (WGS) entry which is preliminary data.</text>
</comment>
<reference evidence="15" key="1">
    <citation type="journal article" date="2018" name="Front. Microbiol.">
        <title>Genome-Based Analysis Reveals the Taxonomy and Diversity of the Family Idiomarinaceae.</title>
        <authorList>
            <person name="Liu Y."/>
            <person name="Lai Q."/>
            <person name="Shao Z."/>
        </authorList>
    </citation>
    <scope>NUCLEOTIDE SEQUENCE [LARGE SCALE GENOMIC DNA]</scope>
    <source>
        <strain evidence="15">c121</strain>
    </source>
</reference>
<dbReference type="PANTHER" id="PTHR30329">
    <property type="entry name" value="STATOR ELEMENT OF FLAGELLAR MOTOR COMPLEX"/>
    <property type="match status" value="1"/>
</dbReference>
<dbReference type="RefSeq" id="WP_026861754.1">
    <property type="nucleotide sequence ID" value="NZ_JAHVIQ010000001.1"/>
</dbReference>
<dbReference type="SUPFAM" id="SSF103088">
    <property type="entry name" value="OmpA-like"/>
    <property type="match status" value="1"/>
</dbReference>
<dbReference type="GO" id="GO:0009279">
    <property type="term" value="C:cell outer membrane"/>
    <property type="evidence" value="ECO:0007669"/>
    <property type="project" value="UniProtKB-SubCell"/>
</dbReference>
<keyword evidence="5" id="KW-0564">Palmitate</keyword>
<dbReference type="AlphaFoldDB" id="A0A432ZAI3"/>
<evidence type="ECO:0000256" key="4">
    <source>
        <dbReference type="ARBA" id="ARBA00023136"/>
    </source>
</evidence>
<dbReference type="EMBL" id="PIQE01000001">
    <property type="protein sequence ID" value="RUO74392.1"/>
    <property type="molecule type" value="Genomic_DNA"/>
</dbReference>
<dbReference type="HAMAP" id="MF_02204">
    <property type="entry name" value="Pal"/>
    <property type="match status" value="1"/>
</dbReference>